<gene>
    <name evidence="1" type="ORF">K3G42_014849</name>
</gene>
<evidence type="ECO:0000313" key="2">
    <source>
        <dbReference type="Proteomes" id="UP000827872"/>
    </source>
</evidence>
<reference evidence="1" key="1">
    <citation type="submission" date="2021-08" db="EMBL/GenBank/DDBJ databases">
        <title>The first chromosome-level gecko genome reveals the dynamic sex chromosomes of Neotropical dwarf geckos (Sphaerodactylidae: Sphaerodactylus).</title>
        <authorList>
            <person name="Pinto B.J."/>
            <person name="Keating S.E."/>
            <person name="Gamble T."/>
        </authorList>
    </citation>
    <scope>NUCLEOTIDE SEQUENCE</scope>
    <source>
        <strain evidence="1">TG3544</strain>
    </source>
</reference>
<dbReference type="Proteomes" id="UP000827872">
    <property type="component" value="Linkage Group LG05"/>
</dbReference>
<proteinExistence type="predicted"/>
<accession>A0ACB8F3R0</accession>
<evidence type="ECO:0000313" key="1">
    <source>
        <dbReference type="EMBL" id="KAH7999561.1"/>
    </source>
</evidence>
<protein>
    <submittedName>
        <fullName evidence="1">Uncharacterized protein</fullName>
    </submittedName>
</protein>
<dbReference type="EMBL" id="CM037618">
    <property type="protein sequence ID" value="KAH7999561.1"/>
    <property type="molecule type" value="Genomic_DNA"/>
</dbReference>
<sequence>MAGGWSSENSEAATFGFQVPPPPWPAVAWTWRCGLWICRLPARSQSEEEGGRAPGQSAGQTQGHIPSSEKESFQSYFLVTPTA</sequence>
<keyword evidence="2" id="KW-1185">Reference proteome</keyword>
<organism evidence="1 2">
    <name type="scientific">Sphaerodactylus townsendi</name>
    <dbReference type="NCBI Taxonomy" id="933632"/>
    <lineage>
        <taxon>Eukaryota</taxon>
        <taxon>Metazoa</taxon>
        <taxon>Chordata</taxon>
        <taxon>Craniata</taxon>
        <taxon>Vertebrata</taxon>
        <taxon>Euteleostomi</taxon>
        <taxon>Lepidosauria</taxon>
        <taxon>Squamata</taxon>
        <taxon>Bifurcata</taxon>
        <taxon>Gekkota</taxon>
        <taxon>Sphaerodactylidae</taxon>
        <taxon>Sphaerodactylus</taxon>
    </lineage>
</organism>
<comment type="caution">
    <text evidence="1">The sequence shown here is derived from an EMBL/GenBank/DDBJ whole genome shotgun (WGS) entry which is preliminary data.</text>
</comment>
<name>A0ACB8F3R0_9SAUR</name>